<dbReference type="OrthoDB" id="7366205at2"/>
<dbReference type="EMBL" id="FODO01000064">
    <property type="protein sequence ID" value="SEP16045.1"/>
    <property type="molecule type" value="Genomic_DNA"/>
</dbReference>
<proteinExistence type="predicted"/>
<evidence type="ECO:0000313" key="1">
    <source>
        <dbReference type="EMBL" id="SEP16045.1"/>
    </source>
</evidence>
<dbReference type="STRING" id="42354.SAMN05216333_1644"/>
<keyword evidence="2" id="KW-1185">Reference proteome</keyword>
<dbReference type="Proteomes" id="UP000198814">
    <property type="component" value="Unassembled WGS sequence"/>
</dbReference>
<dbReference type="RefSeq" id="WP_090322890.1">
    <property type="nucleotide sequence ID" value="NZ_FNOE01000065.1"/>
</dbReference>
<protein>
    <submittedName>
        <fullName evidence="1">Pentapeptide repeat-containing protein</fullName>
    </submittedName>
</protein>
<evidence type="ECO:0000313" key="2">
    <source>
        <dbReference type="Proteomes" id="UP000198814"/>
    </source>
</evidence>
<dbReference type="AlphaFoldDB" id="A0A1H8VKU6"/>
<gene>
    <name evidence="1" type="ORF">SAMN05216333_1644</name>
</gene>
<dbReference type="InterPro" id="IPR001646">
    <property type="entry name" value="5peptide_repeat"/>
</dbReference>
<reference evidence="2" key="1">
    <citation type="submission" date="2016-10" db="EMBL/GenBank/DDBJ databases">
        <authorList>
            <person name="Varghese N."/>
            <person name="Submissions S."/>
        </authorList>
    </citation>
    <scope>NUCLEOTIDE SEQUENCE [LARGE SCALE GENOMIC DNA]</scope>
    <source>
        <strain evidence="2">Nm76</strain>
    </source>
</reference>
<accession>A0A1H8VKU6</accession>
<dbReference type="Pfam" id="PF13576">
    <property type="entry name" value="Pentapeptide_3"/>
    <property type="match status" value="1"/>
</dbReference>
<name>A0A1H8VKU6_9PROT</name>
<sequence length="340" mass="39321">MNKEESLALYEKGMKAWNAWANDILAKKAELEENKQWQINTFRRGGLNNTTRDWVDVSSVNFPEHFFEEHADFSGFIFPYSVNFENATFSHFTDFIGATFNDSALFYGAIFNGHALFNIAKFGSVSVFGNTTFKAHTMFTKAIFRGNSSFDRAKFTENADFDGALFENSAVFDDTSFESHSSFIVIEGKSRFSFKHAKFHLAPDFNQAHFTEAPQFDDSDFSEALNRSRSESEGNISSNWRALKKLAIQGHDHERELIFFAAEIKSQRGKEDKAFPQPIKYLINNNNDALWPGDSRYWFGYFYQCFSDFGRSIMRPLSWWLGLGVRNLRVVYREVDRNKR</sequence>
<organism evidence="1 2">
    <name type="scientific">Nitrosomonas oligotropha</name>
    <dbReference type="NCBI Taxonomy" id="42354"/>
    <lineage>
        <taxon>Bacteria</taxon>
        <taxon>Pseudomonadati</taxon>
        <taxon>Pseudomonadota</taxon>
        <taxon>Betaproteobacteria</taxon>
        <taxon>Nitrosomonadales</taxon>
        <taxon>Nitrosomonadaceae</taxon>
        <taxon>Nitrosomonas</taxon>
    </lineage>
</organism>